<reference evidence="5" key="1">
    <citation type="journal article" date="2017" name="Genome Biol.">
        <title>Comparative genomics reveals high biological diversity and specific adaptations in the industrially and medically important fungal genus Aspergillus.</title>
        <authorList>
            <person name="de Vries R.P."/>
            <person name="Riley R."/>
            <person name="Wiebenga A."/>
            <person name="Aguilar-Osorio G."/>
            <person name="Amillis S."/>
            <person name="Uchima C.A."/>
            <person name="Anderluh G."/>
            <person name="Asadollahi M."/>
            <person name="Askin M."/>
            <person name="Barry K."/>
            <person name="Battaglia E."/>
            <person name="Bayram O."/>
            <person name="Benocci T."/>
            <person name="Braus-Stromeyer S.A."/>
            <person name="Caldana C."/>
            <person name="Canovas D."/>
            <person name="Cerqueira G.C."/>
            <person name="Chen F."/>
            <person name="Chen W."/>
            <person name="Choi C."/>
            <person name="Clum A."/>
            <person name="Dos Santos R.A."/>
            <person name="Damasio A.R."/>
            <person name="Diallinas G."/>
            <person name="Emri T."/>
            <person name="Fekete E."/>
            <person name="Flipphi M."/>
            <person name="Freyberg S."/>
            <person name="Gallo A."/>
            <person name="Gournas C."/>
            <person name="Habgood R."/>
            <person name="Hainaut M."/>
            <person name="Harispe M.L."/>
            <person name="Henrissat B."/>
            <person name="Hilden K.S."/>
            <person name="Hope R."/>
            <person name="Hossain A."/>
            <person name="Karabika E."/>
            <person name="Karaffa L."/>
            <person name="Karanyi Z."/>
            <person name="Krasevec N."/>
            <person name="Kuo A."/>
            <person name="Kusch H."/>
            <person name="LaButti K."/>
            <person name="Lagendijk E.L."/>
            <person name="Lapidus A."/>
            <person name="Levasseur A."/>
            <person name="Lindquist E."/>
            <person name="Lipzen A."/>
            <person name="Logrieco A.F."/>
            <person name="MacCabe A."/>
            <person name="Maekelae M.R."/>
            <person name="Malavazi I."/>
            <person name="Melin P."/>
            <person name="Meyer V."/>
            <person name="Mielnichuk N."/>
            <person name="Miskei M."/>
            <person name="Molnar A.P."/>
            <person name="Mule G."/>
            <person name="Ngan C.Y."/>
            <person name="Orejas M."/>
            <person name="Orosz E."/>
            <person name="Ouedraogo J.P."/>
            <person name="Overkamp K.M."/>
            <person name="Park H.-S."/>
            <person name="Perrone G."/>
            <person name="Piumi F."/>
            <person name="Punt P.J."/>
            <person name="Ram A.F."/>
            <person name="Ramon A."/>
            <person name="Rauscher S."/>
            <person name="Record E."/>
            <person name="Riano-Pachon D.M."/>
            <person name="Robert V."/>
            <person name="Roehrig J."/>
            <person name="Ruller R."/>
            <person name="Salamov A."/>
            <person name="Salih N.S."/>
            <person name="Samson R.A."/>
            <person name="Sandor E."/>
            <person name="Sanguinetti M."/>
            <person name="Schuetze T."/>
            <person name="Sepcic K."/>
            <person name="Shelest E."/>
            <person name="Sherlock G."/>
            <person name="Sophianopoulou V."/>
            <person name="Squina F.M."/>
            <person name="Sun H."/>
            <person name="Susca A."/>
            <person name="Todd R.B."/>
            <person name="Tsang A."/>
            <person name="Unkles S.E."/>
            <person name="van de Wiele N."/>
            <person name="van Rossen-Uffink D."/>
            <person name="Oliveira J.V."/>
            <person name="Vesth T.C."/>
            <person name="Visser J."/>
            <person name="Yu J.-H."/>
            <person name="Zhou M."/>
            <person name="Andersen M.R."/>
            <person name="Archer D.B."/>
            <person name="Baker S.E."/>
            <person name="Benoit I."/>
            <person name="Brakhage A.A."/>
            <person name="Braus G.H."/>
            <person name="Fischer R."/>
            <person name="Frisvad J.C."/>
            <person name="Goldman G.H."/>
            <person name="Houbraken J."/>
            <person name="Oakley B."/>
            <person name="Pocsi I."/>
            <person name="Scazzocchio C."/>
            <person name="Seiboth B."/>
            <person name="vanKuyk P.A."/>
            <person name="Wortman J."/>
            <person name="Dyer P.S."/>
            <person name="Grigoriev I.V."/>
        </authorList>
    </citation>
    <scope>NUCLEOTIDE SEQUENCE [LARGE SCALE GENOMIC DNA]</scope>
    <source>
        <strain evidence="5">CBS 583.65</strain>
    </source>
</reference>
<organism evidence="4 5">
    <name type="scientific">Aspergillus versicolor CBS 583.65</name>
    <dbReference type="NCBI Taxonomy" id="1036611"/>
    <lineage>
        <taxon>Eukaryota</taxon>
        <taxon>Fungi</taxon>
        <taxon>Dikarya</taxon>
        <taxon>Ascomycota</taxon>
        <taxon>Pezizomycotina</taxon>
        <taxon>Eurotiomycetes</taxon>
        <taxon>Eurotiomycetidae</taxon>
        <taxon>Eurotiales</taxon>
        <taxon>Aspergillaceae</taxon>
        <taxon>Aspergillus</taxon>
        <taxon>Aspergillus subgen. Nidulantes</taxon>
    </lineage>
</organism>
<evidence type="ECO:0000259" key="3">
    <source>
        <dbReference type="Pfam" id="PF19314"/>
    </source>
</evidence>
<evidence type="ECO:0000256" key="1">
    <source>
        <dbReference type="ARBA" id="ARBA00024336"/>
    </source>
</evidence>
<feature type="region of interest" description="Disordered" evidence="2">
    <location>
        <begin position="1"/>
        <end position="25"/>
    </location>
</feature>
<dbReference type="RefSeq" id="XP_040667427.1">
    <property type="nucleotide sequence ID" value="XM_040814656.1"/>
</dbReference>
<dbReference type="Proteomes" id="UP000184073">
    <property type="component" value="Unassembled WGS sequence"/>
</dbReference>
<keyword evidence="5" id="KW-1185">Reference proteome</keyword>
<sequence>MDFWSRIIGGSRSLPKSPRSASPTERLTSFKRTCNTLQQIWRSSNAAVAEQAAIVHARNCIDRLNSVLGDESRGPAPHPCLAYASSSQIFVTVTKLALSSYDEAMLRSATLLFNTLIDSEVDGVVDNRLFARALVDLVRRADKKSEDIEGRLVELLFGVANNIRLQPNILPAWFAPRSDDDDQSTSNVEFAGTMRTDDFPLFYVLVEYVHHAGRAGDFARTGLLYLIETASRSKDLERWLIESDLATLMATGLGALYSQLGNLTSGLEEDSDVPHIISHSDHAQQETALPPALGLSMDSFMAYLLFWQDTIDHCKSPEVVATLLDHFQVLFLEQLLYPSLLESSDVEGGSTAAVLTYLYRILASVDQEDLVQRILHFLLASTSDSDAQIAEKKKNMSASRRKSLDVLAAFSEEAARPSPSLFNLRDLALLGLRSTNRPTILATLRLLTVILQRHSSFARFLIRTIPGQPAKQRTVGALNAELEQLLTMATSIMDEPTLDESFENYLKDASWMLESRLYFPPPGTGPGEVVPLEIRQDDLIVGELLDCLETFFTNTVIVNLALTEVLMSIASSNLMALDGWLLVDPTKYSYSRTEGALKTDDMTDILDQVHSVYQMPSWSSADAPALTSVLLRLVEKVQEWRRQVPDFDILVAARRDLLHEAEESPSNTEQIPATSTTIFSADRNSLSTPRKPQLGSEPGTPRGRRDLRNITSPQRSIVGSPLREPTTFHTPPPPNDSEDRSAVAEGLRKRLATPFFPKSETPTKSDSPIEDGAQETAESGQAAPDTSTNAVDDGQNPKDETASLGHVLTNVVILYEFLLEISAVVQTRGTLFDEAGFQDLGLAPQAGDL</sequence>
<gene>
    <name evidence="4" type="ORF">ASPVEDRAFT_52575</name>
</gene>
<feature type="compositionally biased region" description="Polar residues" evidence="2">
    <location>
        <begin position="776"/>
        <end position="790"/>
    </location>
</feature>
<dbReference type="InterPro" id="IPR045669">
    <property type="entry name" value="FHIP_C"/>
</dbReference>
<protein>
    <recommendedName>
        <fullName evidence="3">FHF complex subunit HOOK-interacting protein C-terminal domain-containing protein</fullName>
    </recommendedName>
</protein>
<evidence type="ECO:0000313" key="4">
    <source>
        <dbReference type="EMBL" id="OJJ01665.1"/>
    </source>
</evidence>
<proteinExistence type="inferred from homology"/>
<dbReference type="OrthoDB" id="5350595at2759"/>
<comment type="similarity">
    <text evidence="1">Belongs to the FHIP family.</text>
</comment>
<dbReference type="STRING" id="1036611.A0A1L9PJQ0"/>
<feature type="compositionally biased region" description="Basic and acidic residues" evidence="2">
    <location>
        <begin position="737"/>
        <end position="748"/>
    </location>
</feature>
<feature type="domain" description="FHF complex subunit HOOK-interacting protein C-terminal" evidence="3">
    <location>
        <begin position="543"/>
        <end position="659"/>
    </location>
</feature>
<dbReference type="Pfam" id="PF19314">
    <property type="entry name" value="DUF5917"/>
    <property type="match status" value="1"/>
</dbReference>
<dbReference type="AlphaFoldDB" id="A0A1L9PJQ0"/>
<dbReference type="InterPro" id="IPR019384">
    <property type="entry name" value="FHIP"/>
</dbReference>
<dbReference type="PANTHER" id="PTHR21705:SF11">
    <property type="entry name" value="FHIP FAMILY PROTEIN CG3558"/>
    <property type="match status" value="1"/>
</dbReference>
<feature type="compositionally biased region" description="Polar residues" evidence="2">
    <location>
        <begin position="664"/>
        <end position="690"/>
    </location>
</feature>
<dbReference type="VEuPathDB" id="FungiDB:ASPVEDRAFT_52575"/>
<accession>A0A1L9PJQ0</accession>
<evidence type="ECO:0000313" key="5">
    <source>
        <dbReference type="Proteomes" id="UP000184073"/>
    </source>
</evidence>
<dbReference type="PANTHER" id="PTHR21705">
    <property type="entry name" value="RAI16 PROTEIN-RELATED"/>
    <property type="match status" value="1"/>
</dbReference>
<dbReference type="EMBL" id="KV878128">
    <property type="protein sequence ID" value="OJJ01665.1"/>
    <property type="molecule type" value="Genomic_DNA"/>
</dbReference>
<dbReference type="Pfam" id="PF10257">
    <property type="entry name" value="RAI16-like"/>
    <property type="match status" value="1"/>
</dbReference>
<dbReference type="GeneID" id="63730167"/>
<name>A0A1L9PJQ0_ASPVE</name>
<feature type="region of interest" description="Disordered" evidence="2">
    <location>
        <begin position="661"/>
        <end position="801"/>
    </location>
</feature>
<evidence type="ECO:0000256" key="2">
    <source>
        <dbReference type="SAM" id="MobiDB-lite"/>
    </source>
</evidence>